<gene>
    <name evidence="2" type="ORF">ALC62_14034</name>
</gene>
<dbReference type="STRING" id="456900.A0A151I9L7"/>
<keyword evidence="3" id="KW-1185">Reference proteome</keyword>
<name>A0A151I9L7_9HYME</name>
<organism evidence="2 3">
    <name type="scientific">Cyphomyrmex costatus</name>
    <dbReference type="NCBI Taxonomy" id="456900"/>
    <lineage>
        <taxon>Eukaryota</taxon>
        <taxon>Metazoa</taxon>
        <taxon>Ecdysozoa</taxon>
        <taxon>Arthropoda</taxon>
        <taxon>Hexapoda</taxon>
        <taxon>Insecta</taxon>
        <taxon>Pterygota</taxon>
        <taxon>Neoptera</taxon>
        <taxon>Endopterygota</taxon>
        <taxon>Hymenoptera</taxon>
        <taxon>Apocrita</taxon>
        <taxon>Aculeata</taxon>
        <taxon>Formicoidea</taxon>
        <taxon>Formicidae</taxon>
        <taxon>Myrmicinae</taxon>
        <taxon>Cyphomyrmex</taxon>
    </lineage>
</organism>
<evidence type="ECO:0000313" key="3">
    <source>
        <dbReference type="Proteomes" id="UP000078542"/>
    </source>
</evidence>
<sequence>MTLNALGEAISDLLRPAVQDSLSPETQLAITKVNEGAKILADLFYRLSITRRAQITPALKLTAKNMADSIPVDDLLFGSDFADQMKKVAAMEKSSKDIIKMPLTISRRVQQPIKRPVQITSNKSGNARAPVRNSRSATRRTGAMSNHRRSYRHRSGSRRR</sequence>
<evidence type="ECO:0000313" key="2">
    <source>
        <dbReference type="EMBL" id="KYM95320.1"/>
    </source>
</evidence>
<dbReference type="Proteomes" id="UP000078542">
    <property type="component" value="Unassembled WGS sequence"/>
</dbReference>
<evidence type="ECO:0000256" key="1">
    <source>
        <dbReference type="SAM" id="MobiDB-lite"/>
    </source>
</evidence>
<dbReference type="EMBL" id="KQ978309">
    <property type="protein sequence ID" value="KYM95320.1"/>
    <property type="molecule type" value="Genomic_DNA"/>
</dbReference>
<feature type="compositionally biased region" description="Basic residues" evidence="1">
    <location>
        <begin position="146"/>
        <end position="160"/>
    </location>
</feature>
<reference evidence="2 3" key="1">
    <citation type="submission" date="2016-03" db="EMBL/GenBank/DDBJ databases">
        <title>Cyphomyrmex costatus WGS genome.</title>
        <authorList>
            <person name="Nygaard S."/>
            <person name="Hu H."/>
            <person name="Boomsma J."/>
            <person name="Zhang G."/>
        </authorList>
    </citation>
    <scope>NUCLEOTIDE SEQUENCE [LARGE SCALE GENOMIC DNA]</scope>
    <source>
        <strain evidence="2">MS0001</strain>
        <tissue evidence="2">Whole body</tissue>
    </source>
</reference>
<protein>
    <submittedName>
        <fullName evidence="2">Uncharacterized protein</fullName>
    </submittedName>
</protein>
<accession>A0A151I9L7</accession>
<feature type="region of interest" description="Disordered" evidence="1">
    <location>
        <begin position="114"/>
        <end position="160"/>
    </location>
</feature>
<dbReference type="AlphaFoldDB" id="A0A151I9L7"/>
<proteinExistence type="predicted"/>